<dbReference type="Proteomes" id="UP001516400">
    <property type="component" value="Unassembled WGS sequence"/>
</dbReference>
<reference evidence="1 2" key="1">
    <citation type="journal article" date="2021" name="BMC Biol.">
        <title>Horizontally acquired antibacterial genes associated with adaptive radiation of ladybird beetles.</title>
        <authorList>
            <person name="Li H.S."/>
            <person name="Tang X.F."/>
            <person name="Huang Y.H."/>
            <person name="Xu Z.Y."/>
            <person name="Chen M.L."/>
            <person name="Du X.Y."/>
            <person name="Qiu B.Y."/>
            <person name="Chen P.T."/>
            <person name="Zhang W."/>
            <person name="Slipinski A."/>
            <person name="Escalona H.E."/>
            <person name="Waterhouse R.M."/>
            <person name="Zwick A."/>
            <person name="Pang H."/>
        </authorList>
    </citation>
    <scope>NUCLEOTIDE SEQUENCE [LARGE SCALE GENOMIC DNA]</scope>
    <source>
        <strain evidence="1">SYSU2018</strain>
    </source>
</reference>
<organism evidence="1 2">
    <name type="scientific">Cryptolaemus montrouzieri</name>
    <dbReference type="NCBI Taxonomy" id="559131"/>
    <lineage>
        <taxon>Eukaryota</taxon>
        <taxon>Metazoa</taxon>
        <taxon>Ecdysozoa</taxon>
        <taxon>Arthropoda</taxon>
        <taxon>Hexapoda</taxon>
        <taxon>Insecta</taxon>
        <taxon>Pterygota</taxon>
        <taxon>Neoptera</taxon>
        <taxon>Endopterygota</taxon>
        <taxon>Coleoptera</taxon>
        <taxon>Polyphaga</taxon>
        <taxon>Cucujiformia</taxon>
        <taxon>Coccinelloidea</taxon>
        <taxon>Coccinellidae</taxon>
        <taxon>Scymninae</taxon>
        <taxon>Scymnini</taxon>
        <taxon>Cryptolaemus</taxon>
    </lineage>
</organism>
<sequence length="138" mass="16175">MLSTGRYPKQLKLAHVIAVFKKGAINDENNYRPISLLSNIGTHECIGFVEENRDPFVVEGGMKHKYNTRKKDDLIDEKNNFTYLQINARYTMIKLYNMLLLLAKNLPKMKLKVKLKNYMKSKAHFNLTEFYENKVESL</sequence>
<keyword evidence="2" id="KW-1185">Reference proteome</keyword>
<evidence type="ECO:0000313" key="2">
    <source>
        <dbReference type="Proteomes" id="UP001516400"/>
    </source>
</evidence>
<name>A0ABD2NHY6_9CUCU</name>
<evidence type="ECO:0000313" key="1">
    <source>
        <dbReference type="EMBL" id="KAL3278332.1"/>
    </source>
</evidence>
<proteinExistence type="predicted"/>
<dbReference type="EMBL" id="JABFTP020000103">
    <property type="protein sequence ID" value="KAL3278332.1"/>
    <property type="molecule type" value="Genomic_DNA"/>
</dbReference>
<protein>
    <submittedName>
        <fullName evidence="1">Uncharacterized protein</fullName>
    </submittedName>
</protein>
<comment type="caution">
    <text evidence="1">The sequence shown here is derived from an EMBL/GenBank/DDBJ whole genome shotgun (WGS) entry which is preliminary data.</text>
</comment>
<accession>A0ABD2NHY6</accession>
<dbReference type="AlphaFoldDB" id="A0ABD2NHY6"/>
<gene>
    <name evidence="1" type="ORF">HHI36_013663</name>
</gene>